<dbReference type="EMBL" id="JAKRRX010000232">
    <property type="protein sequence ID" value="MCW8336398.1"/>
    <property type="molecule type" value="Genomic_DNA"/>
</dbReference>
<evidence type="ECO:0000313" key="1">
    <source>
        <dbReference type="EMBL" id="MCW8336398.1"/>
    </source>
</evidence>
<sequence length="89" mass="10234">MRLERIKEGEFKRLAQLKAFEGVLAQESSTVANKFHLIGVNFTQQVQYAVRAGRTDTLRAWRMDHLTTLIKSHGITRMEVRFSEKPDGS</sequence>
<dbReference type="RefSeq" id="WP_265689484.1">
    <property type="nucleotide sequence ID" value="NZ_JAKRRX010000232.1"/>
</dbReference>
<protein>
    <submittedName>
        <fullName evidence="1">Uncharacterized protein</fullName>
    </submittedName>
</protein>
<gene>
    <name evidence="1" type="ORF">MD483_21545</name>
</gene>
<dbReference type="Proteomes" id="UP001155586">
    <property type="component" value="Unassembled WGS sequence"/>
</dbReference>
<keyword evidence="2" id="KW-1185">Reference proteome</keyword>
<organism evidence="1 2">
    <name type="scientific">Vibrio paucivorans</name>
    <dbReference type="NCBI Taxonomy" id="2829489"/>
    <lineage>
        <taxon>Bacteria</taxon>
        <taxon>Pseudomonadati</taxon>
        <taxon>Pseudomonadota</taxon>
        <taxon>Gammaproteobacteria</taxon>
        <taxon>Vibrionales</taxon>
        <taxon>Vibrionaceae</taxon>
        <taxon>Vibrio</taxon>
    </lineage>
</organism>
<evidence type="ECO:0000313" key="2">
    <source>
        <dbReference type="Proteomes" id="UP001155586"/>
    </source>
</evidence>
<name>A0A9X3CID2_9VIBR</name>
<accession>A0A9X3CID2</accession>
<reference evidence="1" key="1">
    <citation type="submission" date="2022-02" db="EMBL/GenBank/DDBJ databases">
        <title>Vibrio sp. nov., a new bacterium isolated from Bohai sea, China.</title>
        <authorList>
            <person name="Yuan Y."/>
        </authorList>
    </citation>
    <scope>NUCLEOTIDE SEQUENCE</scope>
    <source>
        <strain evidence="1">DBSS07</strain>
    </source>
</reference>
<comment type="caution">
    <text evidence="1">The sequence shown here is derived from an EMBL/GenBank/DDBJ whole genome shotgun (WGS) entry which is preliminary data.</text>
</comment>
<dbReference type="AlphaFoldDB" id="A0A9X3CID2"/>
<proteinExistence type="predicted"/>